<sequence length="139" mass="15066">MADPGMSNLGDRAAEFFSTLDFTPAAAVPIAPYPLELRITTPEERFDIAFRDGRPGEVTEVSRDAGPGHWTLELRADQRVFEGIFAGALTMGEAMYAGLLVAPEEKSKHNLSCAIGPAIRLVQEARRRAGDPREPNAKG</sequence>
<name>A0A6N7YKK0_9PSEU</name>
<dbReference type="Proteomes" id="UP000440096">
    <property type="component" value="Unassembled WGS sequence"/>
</dbReference>
<dbReference type="EMBL" id="WMBA01000001">
    <property type="protein sequence ID" value="MTD52542.1"/>
    <property type="molecule type" value="Genomic_DNA"/>
</dbReference>
<dbReference type="OrthoDB" id="9839868at2"/>
<evidence type="ECO:0000313" key="2">
    <source>
        <dbReference type="Proteomes" id="UP000440096"/>
    </source>
</evidence>
<gene>
    <name evidence="1" type="ORF">GKO32_00880</name>
</gene>
<evidence type="ECO:0008006" key="3">
    <source>
        <dbReference type="Google" id="ProtNLM"/>
    </source>
</evidence>
<organism evidence="1 2">
    <name type="scientific">Amycolatopsis pithecellobii</name>
    <dbReference type="NCBI Taxonomy" id="664692"/>
    <lineage>
        <taxon>Bacteria</taxon>
        <taxon>Bacillati</taxon>
        <taxon>Actinomycetota</taxon>
        <taxon>Actinomycetes</taxon>
        <taxon>Pseudonocardiales</taxon>
        <taxon>Pseudonocardiaceae</taxon>
        <taxon>Amycolatopsis</taxon>
    </lineage>
</organism>
<keyword evidence="2" id="KW-1185">Reference proteome</keyword>
<comment type="caution">
    <text evidence="1">The sequence shown here is derived from an EMBL/GenBank/DDBJ whole genome shotgun (WGS) entry which is preliminary data.</text>
</comment>
<accession>A0A6N7YKK0</accession>
<evidence type="ECO:0000313" key="1">
    <source>
        <dbReference type="EMBL" id="MTD52542.1"/>
    </source>
</evidence>
<dbReference type="AlphaFoldDB" id="A0A6N7YKK0"/>
<reference evidence="1 2" key="1">
    <citation type="submission" date="2019-11" db="EMBL/GenBank/DDBJ databases">
        <title>Draft genome of Amycolatopsis RM579.</title>
        <authorList>
            <person name="Duangmal K."/>
            <person name="Mingma R."/>
        </authorList>
    </citation>
    <scope>NUCLEOTIDE SEQUENCE [LARGE SCALE GENOMIC DNA]</scope>
    <source>
        <strain evidence="1 2">RM579</strain>
    </source>
</reference>
<dbReference type="RefSeq" id="WP_154754793.1">
    <property type="nucleotide sequence ID" value="NZ_WMBA01000001.1"/>
</dbReference>
<proteinExistence type="predicted"/>
<protein>
    <recommendedName>
        <fullName evidence="3">SCP2 domain-containing protein</fullName>
    </recommendedName>
</protein>